<dbReference type="InterPro" id="IPR056254">
    <property type="entry name" value="At5g58720/SDE5-like_UBA-like"/>
</dbReference>
<feature type="compositionally biased region" description="Basic and acidic residues" evidence="1">
    <location>
        <begin position="386"/>
        <end position="395"/>
    </location>
</feature>
<dbReference type="ExpressionAtlas" id="A0A2K2D4B1">
    <property type="expression patterns" value="baseline and differential"/>
</dbReference>
<evidence type="ECO:0000313" key="4">
    <source>
        <dbReference type="EnsemblPlants" id="PNT69122"/>
    </source>
</evidence>
<dbReference type="FunCoup" id="A0A2K2D4B1">
    <property type="interactions" value="1218"/>
</dbReference>
<proteinExistence type="predicted"/>
<accession>A0A2K2D4B1</accession>
<reference evidence="3 4" key="1">
    <citation type="journal article" date="2010" name="Nature">
        <title>Genome sequencing and analysis of the model grass Brachypodium distachyon.</title>
        <authorList>
            <consortium name="International Brachypodium Initiative"/>
        </authorList>
    </citation>
    <scope>NUCLEOTIDE SEQUENCE [LARGE SCALE GENOMIC DNA]</scope>
    <source>
        <strain evidence="3 4">Bd21</strain>
    </source>
</reference>
<reference evidence="4" key="3">
    <citation type="submission" date="2018-08" db="UniProtKB">
        <authorList>
            <consortium name="EnsemblPlants"/>
        </authorList>
    </citation>
    <scope>IDENTIFICATION</scope>
    <source>
        <strain evidence="4">cv. Bd21</strain>
    </source>
</reference>
<dbReference type="OrthoDB" id="1928104at2759"/>
<evidence type="ECO:0000256" key="1">
    <source>
        <dbReference type="SAM" id="MobiDB-lite"/>
    </source>
</evidence>
<dbReference type="SMART" id="SM01162">
    <property type="entry name" value="DUF1771"/>
    <property type="match status" value="1"/>
</dbReference>
<dbReference type="EMBL" id="CM000882">
    <property type="protein sequence ID" value="PNT69122.1"/>
    <property type="molecule type" value="Genomic_DNA"/>
</dbReference>
<dbReference type="EnsemblPlants" id="PNT69122">
    <property type="protein sequence ID" value="PNT69122"/>
    <property type="gene ID" value="BRADI_3g49860v3"/>
</dbReference>
<keyword evidence="5" id="KW-1185">Reference proteome</keyword>
<feature type="compositionally biased region" description="Low complexity" evidence="1">
    <location>
        <begin position="53"/>
        <end position="65"/>
    </location>
</feature>
<name>A0A2K2D4B1_BRADI</name>
<feature type="region of interest" description="Disordered" evidence="1">
    <location>
        <begin position="177"/>
        <end position="198"/>
    </location>
</feature>
<evidence type="ECO:0000313" key="3">
    <source>
        <dbReference type="EMBL" id="PNT69122.1"/>
    </source>
</evidence>
<organism evidence="3">
    <name type="scientific">Brachypodium distachyon</name>
    <name type="common">Purple false brome</name>
    <name type="synonym">Trachynia distachya</name>
    <dbReference type="NCBI Taxonomy" id="15368"/>
    <lineage>
        <taxon>Eukaryota</taxon>
        <taxon>Viridiplantae</taxon>
        <taxon>Streptophyta</taxon>
        <taxon>Embryophyta</taxon>
        <taxon>Tracheophyta</taxon>
        <taxon>Spermatophyta</taxon>
        <taxon>Magnoliopsida</taxon>
        <taxon>Liliopsida</taxon>
        <taxon>Poales</taxon>
        <taxon>Poaceae</taxon>
        <taxon>BOP clade</taxon>
        <taxon>Pooideae</taxon>
        <taxon>Stipodae</taxon>
        <taxon>Brachypodieae</taxon>
        <taxon>Brachypodium</taxon>
    </lineage>
</organism>
<feature type="region of interest" description="Disordered" evidence="1">
    <location>
        <begin position="363"/>
        <end position="403"/>
    </location>
</feature>
<dbReference type="STRING" id="15368.A0A2K2D4B1"/>
<dbReference type="PANTHER" id="PTHR47872:SF1">
    <property type="entry name" value="NUCLEAR RNA EXPORT FACTOR SDE5-RELATED"/>
    <property type="match status" value="1"/>
</dbReference>
<dbReference type="InterPro" id="IPR013899">
    <property type="entry name" value="DUF1771"/>
</dbReference>
<dbReference type="Proteomes" id="UP000008810">
    <property type="component" value="Chromosome 3"/>
</dbReference>
<dbReference type="Gramene" id="PNT69122">
    <property type="protein sequence ID" value="PNT69122"/>
    <property type="gene ID" value="BRADI_3g49860v3"/>
</dbReference>
<reference evidence="3" key="2">
    <citation type="submission" date="2017-06" db="EMBL/GenBank/DDBJ databases">
        <title>WGS assembly of Brachypodium distachyon.</title>
        <authorList>
            <consortium name="The International Brachypodium Initiative"/>
            <person name="Lucas S."/>
            <person name="Harmon-Smith M."/>
            <person name="Lail K."/>
            <person name="Tice H."/>
            <person name="Grimwood J."/>
            <person name="Bruce D."/>
            <person name="Barry K."/>
            <person name="Shu S."/>
            <person name="Lindquist E."/>
            <person name="Wang M."/>
            <person name="Pitluck S."/>
            <person name="Vogel J.P."/>
            <person name="Garvin D.F."/>
            <person name="Mockler T.C."/>
            <person name="Schmutz J."/>
            <person name="Rokhsar D."/>
            <person name="Bevan M.W."/>
        </authorList>
    </citation>
    <scope>NUCLEOTIDE SEQUENCE</scope>
    <source>
        <strain evidence="3">Bd21</strain>
    </source>
</reference>
<gene>
    <name evidence="4" type="primary">LOC100828496</name>
    <name evidence="3" type="ORF">BRADI_3g49860v3</name>
</gene>
<feature type="region of interest" description="Disordered" evidence="1">
    <location>
        <begin position="33"/>
        <end position="67"/>
    </location>
</feature>
<protein>
    <recommendedName>
        <fullName evidence="2">DUF1771 domain-containing protein</fullName>
    </recommendedName>
</protein>
<dbReference type="Pfam" id="PF24767">
    <property type="entry name" value="UBA_At5g58720"/>
    <property type="match status" value="1"/>
</dbReference>
<evidence type="ECO:0000259" key="2">
    <source>
        <dbReference type="SMART" id="SM01162"/>
    </source>
</evidence>
<feature type="compositionally biased region" description="Basic residues" evidence="1">
    <location>
        <begin position="40"/>
        <end position="52"/>
    </location>
</feature>
<dbReference type="AlphaFoldDB" id="A0A2K2D4B1"/>
<evidence type="ECO:0000313" key="5">
    <source>
        <dbReference type="Proteomes" id="UP000008810"/>
    </source>
</evidence>
<sequence length="577" mass="64607">MESARPYFYGTRTRGYLTTRWVPGPHPFSLLKPRGVPGTHRGRQVANHRGRAARSGQAASGRRAAVSPNPRVLTMDIPSLLASTSDDEKKALNALLDAFSCAFSLEDIADAYCRANGDVNKAGDFLTELSMPQGNAVEPSVDTNFPQIGKVVEENYVENSNQTRCLSNIEKAAEEGYVGNSSQIRPREKSQKSSASFGTVSSMLGKGSACVTTAPVSRASEKDKPLKVELPEYMREDLKTDESDSAPKRETLNNRDVEEFLFSMLGEGFKLSMEVIREVLGSCGYDIKRSMDELMSFSPKDLCKNSENGNIVIQDMAVESSFSKGSCLGSQNTPSGYSLREDKHKPRVQISPGELLESMFTVPERSEEEPKGRRYELGANRKRVPDRKPVLKPLDDSPSSSTDLPVKIIIGSKEPVVRDEGDYQNYRRAAKQHWDMMKQYYEKAVDAFREGNQEEVEYLLNEGKNYYRMARLSDEKSAGEITKSIQDSKNELRLDLRSQDAANVANLLRLHLKQLANIPSFVYLRVIIGVDDGTFKMGQRRRKVEKFLEKKSVQWTEDELNPGTILIPINQVKDQQV</sequence>
<feature type="compositionally biased region" description="Basic and acidic residues" evidence="1">
    <location>
        <begin position="364"/>
        <end position="376"/>
    </location>
</feature>
<dbReference type="Pfam" id="PF08590">
    <property type="entry name" value="DUF1771"/>
    <property type="match status" value="1"/>
</dbReference>
<feature type="domain" description="DUF1771" evidence="2">
    <location>
        <begin position="422"/>
        <end position="487"/>
    </location>
</feature>
<dbReference type="PANTHER" id="PTHR47872">
    <property type="entry name" value="NUCLEAR RNA EXPORT FACTOR SDE5-RELATED"/>
    <property type="match status" value="1"/>
</dbReference>